<evidence type="ECO:0000313" key="3">
    <source>
        <dbReference type="EMBL" id="MDK2562939.1"/>
    </source>
</evidence>
<keyword evidence="4" id="KW-1185">Reference proteome</keyword>
<evidence type="ECO:0000256" key="2">
    <source>
        <dbReference type="SAM" id="SignalP"/>
    </source>
</evidence>
<dbReference type="Proteomes" id="UP001301012">
    <property type="component" value="Unassembled WGS sequence"/>
</dbReference>
<accession>A0ABT7E7N3</accession>
<dbReference type="InterPro" id="IPR051922">
    <property type="entry name" value="Bact_Sporulation_Assoc"/>
</dbReference>
<name>A0ABT7E7N3_9FIRM</name>
<dbReference type="EMBL" id="JASKYM010000002">
    <property type="protein sequence ID" value="MDK2562939.1"/>
    <property type="molecule type" value="Genomic_DNA"/>
</dbReference>
<feature type="signal peptide" evidence="2">
    <location>
        <begin position="1"/>
        <end position="32"/>
    </location>
</feature>
<feature type="chain" id="PRO_5047531603" evidence="2">
    <location>
        <begin position="33"/>
        <end position="1201"/>
    </location>
</feature>
<organism evidence="3 4">
    <name type="scientific">Romboutsia sedimentorum</name>
    <dbReference type="NCBI Taxonomy" id="1368474"/>
    <lineage>
        <taxon>Bacteria</taxon>
        <taxon>Bacillati</taxon>
        <taxon>Bacillota</taxon>
        <taxon>Clostridia</taxon>
        <taxon>Peptostreptococcales</taxon>
        <taxon>Peptostreptococcaceae</taxon>
        <taxon>Romboutsia</taxon>
    </lineage>
</organism>
<sequence length="1201" mass="127611">MLKRKKQIIAKVMATTMLATTLATTLPISASALEPRSAAVSSSILAGSNRQATAVKISENGWSSSTHAVIINGYDGLVDALTATPYANLKNAPILVSKKDTLTSETEARLTKLGVKTVDIVGGTTVVSENVVKELKSMNISVNRISGTNRYTTGVAVAEAMDKISDVSKVAVVNGATGLPDAVSVAAPAADNKMPIILSNPNNGLADSKEFINKEDIYKSYVVGQTDVVSDSVMNSLPGTKVRLGGERRQETNAKVISEFYKSTSLDNIYVAKSGQVEKSDELVDALAVGVLAAKNDVPVMIVGKTLDYSQENLLKNKSFSRITQIGDGVPSASIEAIRNTQNSVKEVTTVSALNSAMSSARDGDVINFRPTSTVSENITLSTSSNITVNLCGTHSGAVTSNMSNGTLNINGNISNKVSVDGAKYINVNSGVTVKQMEIRSGARNASIVNRGTITTLDIVAQGVVVSGSGNITTLNAQGDTDFSGVSGTIGNLDKSKPVSQVVAQNGKEIIVRFSRPVDTTPTIAMDGEIFTIGTTNGATITNSDFTTELSENRMSMTIKAEINKYFKGSNGLTVSNIRNNGTVLDTYRTTLKTEDKTSPEVTSVLFNQDTNNFEVTLSEPIDKKDGLVLRINNVSVENTAILGNADSASQAPKSPSNKIIVPRTNALVSLGTSSVPVYVAGMRDASGNLMQSKNTTVSVTKMDLTIDNPIAVANNKIRIKFNKALNAASKSKIESEQGLVVNKSNDTSSSKHNYVNNISQNTAVDSTGRTYDITLNDVLSTNRSQGLNVVITKDAYQDTTDLSIPALTKSVTINKDETKPTITSTALSSGKDAIEVTFSEAIDPSSLVDGDKNTSIKLMKNTVEVTVSDIEIKNEKTLVIKSSSETSQGRLNGGNYRAYFAANAITDLSNNGINSVNSAIVEVTGTSTPSTPLDVDVLAKGETLPSGTTLPAGVTIEDNEFVIVSKDAFDYKMFGSGTTPHKYFKIDGKEIPETSNIRFTDGTYKQIEVTLPEDYVKSTGNYMLEVSGLKLSDANKTINTNTRTIALVDNAAPTLKSAKLETVKNSNDNNKVDSYEFKLMFDEPVKVSGTDLKLGAFLDNMAIKYGSKTYTNPTPDYACTSVVNANDSKEVIITVAASTVASDTLWQEILGSQYSGATLEIKNEINAIRDTDSIGADDSKLSARKVAAMSISKTTRTEAK</sequence>
<keyword evidence="1 2" id="KW-0732">Signal</keyword>
<dbReference type="Pfam" id="PF04122">
    <property type="entry name" value="CW_binding_2"/>
    <property type="match status" value="3"/>
</dbReference>
<dbReference type="InterPro" id="IPR014755">
    <property type="entry name" value="Cu-Rt/internalin_Ig-like"/>
</dbReference>
<dbReference type="RefSeq" id="WP_284131909.1">
    <property type="nucleotide sequence ID" value="NZ_JASKYM010000002.1"/>
</dbReference>
<reference evidence="3 4" key="1">
    <citation type="submission" date="2023-05" db="EMBL/GenBank/DDBJ databases">
        <title>Rombocin, a short stable natural nisin variant, displays selective antimicrobial activity against Listeria monocytogenes and employs dual mode of action to kill target bacterial strains.</title>
        <authorList>
            <person name="Wambui J."/>
            <person name="Stephan R."/>
            <person name="Kuipers O.P."/>
        </authorList>
    </citation>
    <scope>NUCLEOTIDE SEQUENCE [LARGE SCALE GENOMIC DNA]</scope>
    <source>
        <strain evidence="3 4">RC002</strain>
    </source>
</reference>
<dbReference type="PANTHER" id="PTHR30032">
    <property type="entry name" value="N-ACETYLMURAMOYL-L-ALANINE AMIDASE-RELATED"/>
    <property type="match status" value="1"/>
</dbReference>
<dbReference type="PANTHER" id="PTHR30032:SF8">
    <property type="entry name" value="GERMINATION-SPECIFIC N-ACETYLMURAMOYL-L-ALANINE AMIDASE"/>
    <property type="match status" value="1"/>
</dbReference>
<dbReference type="Gene3D" id="3.40.50.12090">
    <property type="match status" value="2"/>
</dbReference>
<protein>
    <submittedName>
        <fullName evidence="3">Cell wall-binding repeat-containing protein</fullName>
    </submittedName>
</protein>
<dbReference type="Gene3D" id="2.60.40.1220">
    <property type="match status" value="1"/>
</dbReference>
<gene>
    <name evidence="3" type="ORF">QOZ84_05230</name>
</gene>
<dbReference type="InterPro" id="IPR007253">
    <property type="entry name" value="Cell_wall-bd_2"/>
</dbReference>
<evidence type="ECO:0000313" key="4">
    <source>
        <dbReference type="Proteomes" id="UP001301012"/>
    </source>
</evidence>
<evidence type="ECO:0000256" key="1">
    <source>
        <dbReference type="ARBA" id="ARBA00022729"/>
    </source>
</evidence>
<proteinExistence type="predicted"/>
<comment type="caution">
    <text evidence="3">The sequence shown here is derived from an EMBL/GenBank/DDBJ whole genome shotgun (WGS) entry which is preliminary data.</text>
</comment>